<sequence>MTSGLRFIAPRTLEQHSIREFTLWGLDGLSALDPALVVQEEPAGKETPARIALMMRQQILGRFDEPAKDDIAGWTALTLKAMDAAWSVSDAVRSAGSGALLQSFYDELFNHLDPYSRYVAPSPAMQDRRARLGSGATVGLTLDHGPHGLIISAVNANGPAWAAGVNNGDRLMAVNGHATRGLSPSMVESWLDGDAETPVTLTIADGAGKVTTFSMRRAVVPPETVFAYHKNDMTILRVTAFSSQTAEEMSQYLDQMMQDHLTHGLILDLRGDRGGVLQQAVTAASLVLARGVAVVTQGRDPQANHVWAVRGGDMTDGMPVVVMVDGRTASAAEILAAALADHRRAVVIGSATLGKGLVQTIGQMPDDGELFVTWSRVVAPLGWPLQGLGVMPQLCTSRGATDVAHQLAELAEGRQPEAPTVRASRAMRYPASVSGILDIRRDCPAAIGTDGDLDAAIALLGNPTAYRAALTEIPDDLAEASP</sequence>
<reference evidence="2 3" key="2">
    <citation type="journal article" date="2014" name="FEMS Microbiol. Lett.">
        <title>Draft genomic DNA sequence of the facultatively methylotrophic bacterium Acidomonas methanolica type strain MB58.</title>
        <authorList>
            <person name="Higashiura N."/>
            <person name="Hadano H."/>
            <person name="Hirakawa H."/>
            <person name="Matsutani M."/>
            <person name="Takabe S."/>
            <person name="Matsushita K."/>
            <person name="Azuma Y."/>
        </authorList>
    </citation>
    <scope>NUCLEOTIDE SEQUENCE [LARGE SCALE GENOMIC DNA]</scope>
    <source>
        <strain evidence="2 3">MB58</strain>
    </source>
</reference>
<dbReference type="InterPro" id="IPR036034">
    <property type="entry name" value="PDZ_sf"/>
</dbReference>
<dbReference type="Pfam" id="PF03572">
    <property type="entry name" value="Peptidase_S41"/>
    <property type="match status" value="1"/>
</dbReference>
<reference evidence="3" key="1">
    <citation type="journal article" date="2014" name="FEMS Microbiol. Lett.">
        <title>Draft Genomic DNA Sequence of the Facultatively Methylotrophic Bacterium Acidomonas methanolica type strain MB58.</title>
        <authorList>
            <person name="Higashiura N."/>
            <person name="Hadano H."/>
            <person name="Hirakawa H."/>
            <person name="Matsutani M."/>
            <person name="Takabe S."/>
            <person name="Matsushita K."/>
            <person name="Azuma Y."/>
        </authorList>
    </citation>
    <scope>NUCLEOTIDE SEQUENCE [LARGE SCALE GENOMIC DNA]</scope>
    <source>
        <strain evidence="3">MB58</strain>
    </source>
</reference>
<gene>
    <name evidence="2" type="ORF">Amme_023_028</name>
</gene>
<dbReference type="InterPro" id="IPR001478">
    <property type="entry name" value="PDZ"/>
</dbReference>
<organism evidence="2 3">
    <name type="scientific">Acidomonas methanolica NBRC 104435</name>
    <dbReference type="NCBI Taxonomy" id="1231351"/>
    <lineage>
        <taxon>Bacteria</taxon>
        <taxon>Pseudomonadati</taxon>
        <taxon>Pseudomonadota</taxon>
        <taxon>Alphaproteobacteria</taxon>
        <taxon>Acetobacterales</taxon>
        <taxon>Acetobacteraceae</taxon>
        <taxon>Acidomonas</taxon>
    </lineage>
</organism>
<evidence type="ECO:0000313" key="3">
    <source>
        <dbReference type="Proteomes" id="UP000019760"/>
    </source>
</evidence>
<evidence type="ECO:0000259" key="1">
    <source>
        <dbReference type="PROSITE" id="PS50106"/>
    </source>
</evidence>
<dbReference type="Gene3D" id="3.30.750.44">
    <property type="match status" value="1"/>
</dbReference>
<dbReference type="GO" id="GO:0004175">
    <property type="term" value="F:endopeptidase activity"/>
    <property type="evidence" value="ECO:0007669"/>
    <property type="project" value="TreeGrafter"/>
</dbReference>
<dbReference type="SUPFAM" id="SSF52096">
    <property type="entry name" value="ClpP/crotonase"/>
    <property type="match status" value="1"/>
</dbReference>
<name>A0A023D3T5_ACIMT</name>
<dbReference type="SUPFAM" id="SSF50156">
    <property type="entry name" value="PDZ domain-like"/>
    <property type="match status" value="1"/>
</dbReference>
<dbReference type="InterPro" id="IPR041489">
    <property type="entry name" value="PDZ_6"/>
</dbReference>
<dbReference type="InterPro" id="IPR005151">
    <property type="entry name" value="Tail-specific_protease"/>
</dbReference>
<feature type="domain" description="PDZ" evidence="1">
    <location>
        <begin position="124"/>
        <end position="183"/>
    </location>
</feature>
<proteinExistence type="predicted"/>
<dbReference type="Gene3D" id="3.90.226.10">
    <property type="entry name" value="2-enoyl-CoA Hydratase, Chain A, domain 1"/>
    <property type="match status" value="1"/>
</dbReference>
<comment type="caution">
    <text evidence="2">The sequence shown here is derived from an EMBL/GenBank/DDBJ whole genome shotgun (WGS) entry which is preliminary data.</text>
</comment>
<dbReference type="PANTHER" id="PTHR32060:SF22">
    <property type="entry name" value="CARBOXYL-TERMINAL-PROCESSING PEPTIDASE 3, CHLOROPLASTIC"/>
    <property type="match status" value="1"/>
</dbReference>
<dbReference type="EMBL" id="BAND01000023">
    <property type="protein sequence ID" value="GAJ28435.1"/>
    <property type="molecule type" value="Genomic_DNA"/>
</dbReference>
<dbReference type="Pfam" id="PF17820">
    <property type="entry name" value="PDZ_6"/>
    <property type="match status" value="1"/>
</dbReference>
<dbReference type="PROSITE" id="PS50106">
    <property type="entry name" value="PDZ"/>
    <property type="match status" value="1"/>
</dbReference>
<dbReference type="SMART" id="SM00228">
    <property type="entry name" value="PDZ"/>
    <property type="match status" value="1"/>
</dbReference>
<dbReference type="PANTHER" id="PTHR32060">
    <property type="entry name" value="TAIL-SPECIFIC PROTEASE"/>
    <property type="match status" value="1"/>
</dbReference>
<protein>
    <submittedName>
        <fullName evidence="2">Carboxy-terminal processing protease</fullName>
    </submittedName>
</protein>
<keyword evidence="2" id="KW-0645">Protease</keyword>
<keyword evidence="3" id="KW-1185">Reference proteome</keyword>
<dbReference type="Gene3D" id="2.30.42.10">
    <property type="match status" value="1"/>
</dbReference>
<keyword evidence="2" id="KW-0378">Hydrolase</keyword>
<dbReference type="GO" id="GO:0008236">
    <property type="term" value="F:serine-type peptidase activity"/>
    <property type="evidence" value="ECO:0007669"/>
    <property type="project" value="InterPro"/>
</dbReference>
<dbReference type="SMART" id="SM00245">
    <property type="entry name" value="TSPc"/>
    <property type="match status" value="1"/>
</dbReference>
<accession>A0A023D3T5</accession>
<dbReference type="GO" id="GO:0006508">
    <property type="term" value="P:proteolysis"/>
    <property type="evidence" value="ECO:0007669"/>
    <property type="project" value="UniProtKB-KW"/>
</dbReference>
<evidence type="ECO:0000313" key="2">
    <source>
        <dbReference type="EMBL" id="GAJ28435.1"/>
    </source>
</evidence>
<dbReference type="InterPro" id="IPR029045">
    <property type="entry name" value="ClpP/crotonase-like_dom_sf"/>
</dbReference>
<dbReference type="Proteomes" id="UP000019760">
    <property type="component" value="Unassembled WGS sequence"/>
</dbReference>
<dbReference type="AlphaFoldDB" id="A0A023D3T5"/>